<protein>
    <submittedName>
        <fullName evidence="1">DUF2461 domain-containing protein</fullName>
    </submittedName>
</protein>
<evidence type="ECO:0000313" key="1">
    <source>
        <dbReference type="EMBL" id="TLQ47382.1"/>
    </source>
</evidence>
<comment type="caution">
    <text evidence="1">The sequence shown here is derived from an EMBL/GenBank/DDBJ whole genome shotgun (WGS) entry which is preliminary data.</text>
</comment>
<proteinExistence type="predicted"/>
<dbReference type="Proteomes" id="UP000305921">
    <property type="component" value="Unassembled WGS sequence"/>
</dbReference>
<keyword evidence="2" id="KW-1185">Reference proteome</keyword>
<evidence type="ECO:0000313" key="2">
    <source>
        <dbReference type="Proteomes" id="UP000305921"/>
    </source>
</evidence>
<dbReference type="EMBL" id="VAWE01000001">
    <property type="protein sequence ID" value="TLQ47382.1"/>
    <property type="molecule type" value="Genomic_DNA"/>
</dbReference>
<dbReference type="PANTHER" id="PTHR36452:SF1">
    <property type="entry name" value="DUF2461 DOMAIN-CONTAINING PROTEIN"/>
    <property type="match status" value="1"/>
</dbReference>
<dbReference type="InterPro" id="IPR012808">
    <property type="entry name" value="CHP02453"/>
</dbReference>
<gene>
    <name evidence="1" type="ORF">FEF34_34510</name>
</gene>
<dbReference type="OrthoDB" id="9794241at2"/>
<name>A0A5R9EFF7_9ACTN</name>
<dbReference type="InterPro" id="IPR015996">
    <property type="entry name" value="UCP028451"/>
</dbReference>
<dbReference type="Pfam" id="PF09365">
    <property type="entry name" value="DUF2461"/>
    <property type="match status" value="1"/>
</dbReference>
<dbReference type="PANTHER" id="PTHR36452">
    <property type="entry name" value="CHROMOSOME 12, WHOLE GENOME SHOTGUN SEQUENCE"/>
    <property type="match status" value="1"/>
</dbReference>
<sequence>MRPPPAAGVRVVTFSGFPPSAPRLYEALAADNSKESWRARHRAVYERDVRAPMEELAGELSAHFAEYAGGVRLLGPVRDTRMSHDKSPYKTYQGGYLDVLPALGFWLHLDREGLYASGRWYPYGGAEVARYRAAVGEEADGAELAAITARLTGLGFTIGGDRLATRPRGVPADHPRLELLRHRRIDAGRRLGPGPALGSAAAGAFVRETWETVRPLLDWAAVRGLTPRPRGDRGADTPS</sequence>
<organism evidence="1 2">
    <name type="scientific">Streptomyces marianii</name>
    <dbReference type="NCBI Taxonomy" id="1817406"/>
    <lineage>
        <taxon>Bacteria</taxon>
        <taxon>Bacillati</taxon>
        <taxon>Actinomycetota</taxon>
        <taxon>Actinomycetes</taxon>
        <taxon>Kitasatosporales</taxon>
        <taxon>Streptomycetaceae</taxon>
        <taxon>Streptomyces</taxon>
    </lineage>
</organism>
<reference evidence="1 2" key="1">
    <citation type="submission" date="2019-05" db="EMBL/GenBank/DDBJ databases">
        <title>Streptomyces marianii sp. nov., a novel marine actinomycete from southern coast of India.</title>
        <authorList>
            <person name="Iniyan A.M."/>
            <person name="Wink J."/>
            <person name="Ramprasad E."/>
            <person name="Ramana C.V."/>
            <person name="Bunk B."/>
            <person name="Sproer C."/>
            <person name="Joseph F.-J.R.S."/>
            <person name="Vincent S.G.P."/>
        </authorList>
    </citation>
    <scope>NUCLEOTIDE SEQUENCE [LARGE SCALE GENOMIC DNA]</scope>
    <source>
        <strain evidence="1 2">ICN19</strain>
    </source>
</reference>
<dbReference type="AlphaFoldDB" id="A0A5R9EFF7"/>
<dbReference type="PIRSF" id="PIRSF028451">
    <property type="entry name" value="UCP028451"/>
    <property type="match status" value="1"/>
</dbReference>
<accession>A0A5R9EFF7</accession>